<proteinExistence type="predicted"/>
<reference evidence="1" key="1">
    <citation type="submission" date="2018-05" db="EMBL/GenBank/DDBJ databases">
        <authorList>
            <person name="Lanie J.A."/>
            <person name="Ng W.-L."/>
            <person name="Kazmierczak K.M."/>
            <person name="Andrzejewski T.M."/>
            <person name="Davidsen T.M."/>
            <person name="Wayne K.J."/>
            <person name="Tettelin H."/>
            <person name="Glass J.I."/>
            <person name="Rusch D."/>
            <person name="Podicherti R."/>
            <person name="Tsui H.-C.T."/>
            <person name="Winkler M.E."/>
        </authorList>
    </citation>
    <scope>NUCLEOTIDE SEQUENCE</scope>
</reference>
<organism evidence="1">
    <name type="scientific">marine metagenome</name>
    <dbReference type="NCBI Taxonomy" id="408172"/>
    <lineage>
        <taxon>unclassified sequences</taxon>
        <taxon>metagenomes</taxon>
        <taxon>ecological metagenomes</taxon>
    </lineage>
</organism>
<accession>A0A382ACJ8</accession>
<sequence length="56" mass="6254">MYICICNAITETDLIKSPKLSSKVGTVCGQCLDNEDHTKKTKTKKENSLSWNHSNP</sequence>
<dbReference type="EMBL" id="UINC01024776">
    <property type="protein sequence ID" value="SVA99104.1"/>
    <property type="molecule type" value="Genomic_DNA"/>
</dbReference>
<protein>
    <recommendedName>
        <fullName evidence="2">BFD-like [2Fe-2S]-binding domain-containing protein</fullName>
    </recommendedName>
</protein>
<name>A0A382ACJ8_9ZZZZ</name>
<gene>
    <name evidence="1" type="ORF">METZ01_LOCUS151958</name>
</gene>
<evidence type="ECO:0000313" key="1">
    <source>
        <dbReference type="EMBL" id="SVA99104.1"/>
    </source>
</evidence>
<dbReference type="AlphaFoldDB" id="A0A382ACJ8"/>
<evidence type="ECO:0008006" key="2">
    <source>
        <dbReference type="Google" id="ProtNLM"/>
    </source>
</evidence>